<feature type="transmembrane region" description="Helical" evidence="10">
    <location>
        <begin position="358"/>
        <end position="377"/>
    </location>
</feature>
<sequence length="420" mass="47726">MHEKPVARLLSLVSKQIRTPRAYPLPRRLKCDDACRPSPFQAGVIPLITRGITTATKTDIKPDTRTESEITRQLAFNQQVFKQSIALSRSRMNEATELTCTVFDADGAIKAWECRMTKSEISEQFGIDSRDLRNVDLVSEGIPLLLVRPSTIFISIFSLRLLIQSDRVLLFLFDSERAGVKMQDVFEHDLQSRLRRDPGFGSMTNLPYELRVVDAALSSVIAMLEAEHLLIRGEVEQRLRDSRNEDLVHSALGELLENAKQLVVIEQRARQVRSALQEVLNNDEDLACMYLTDRQTGKPHVIEDHQEVEYLLEAYYKNVDAIAESAKSLTGEVNRTARTVQSILDVRRNQIMIFEAQLEIWMLGFAASTFVAGLYGMNVVNYFEESTSAFAVLITACVTGTVIISRYGMWKLRKFRRLHP</sequence>
<comment type="subcellular location">
    <subcellularLocation>
        <location evidence="1">Membrane</location>
        <topology evidence="1">Multi-pass membrane protein</topology>
    </subcellularLocation>
    <subcellularLocation>
        <location evidence="10">Mitochondrion inner membrane</location>
        <topology evidence="10">Multi-pass membrane protein</topology>
    </subcellularLocation>
</comment>
<evidence type="ECO:0000313" key="12">
    <source>
        <dbReference type="Proteomes" id="UP001146351"/>
    </source>
</evidence>
<evidence type="ECO:0000256" key="9">
    <source>
        <dbReference type="ARBA" id="ARBA00023136"/>
    </source>
</evidence>
<dbReference type="Pfam" id="PF22099">
    <property type="entry name" value="MRS2-like"/>
    <property type="match status" value="1"/>
</dbReference>
<dbReference type="Gene3D" id="2.40.128.330">
    <property type="match status" value="1"/>
</dbReference>
<comment type="similarity">
    <text evidence="2 10">Belongs to the CorA metal ion transporter (MIT) (TC 1.A.35) family.</text>
</comment>
<evidence type="ECO:0000256" key="8">
    <source>
        <dbReference type="ARBA" id="ARBA00023065"/>
    </source>
</evidence>
<accession>A0A9W9LWC1</accession>
<evidence type="ECO:0000256" key="5">
    <source>
        <dbReference type="ARBA" id="ARBA00022842"/>
    </source>
</evidence>
<gene>
    <name evidence="11" type="ORF">N7492_003701</name>
</gene>
<dbReference type="OrthoDB" id="10251508at2759"/>
<proteinExistence type="inferred from homology"/>
<evidence type="ECO:0000313" key="11">
    <source>
        <dbReference type="EMBL" id="KAJ5180491.1"/>
    </source>
</evidence>
<dbReference type="GO" id="GO:0045016">
    <property type="term" value="P:mitochondrial magnesium ion transmembrane transport"/>
    <property type="evidence" value="ECO:0007669"/>
    <property type="project" value="TreeGrafter"/>
</dbReference>
<dbReference type="GO" id="GO:0005743">
    <property type="term" value="C:mitochondrial inner membrane"/>
    <property type="evidence" value="ECO:0007669"/>
    <property type="project" value="UniProtKB-SubCell"/>
</dbReference>
<keyword evidence="3 10" id="KW-0813">Transport</keyword>
<evidence type="ECO:0000256" key="3">
    <source>
        <dbReference type="ARBA" id="ARBA00022448"/>
    </source>
</evidence>
<keyword evidence="7 10" id="KW-1133">Transmembrane helix</keyword>
<evidence type="ECO:0000256" key="2">
    <source>
        <dbReference type="ARBA" id="ARBA00009765"/>
    </source>
</evidence>
<keyword evidence="10" id="KW-0496">Mitochondrion</keyword>
<evidence type="ECO:0000256" key="7">
    <source>
        <dbReference type="ARBA" id="ARBA00022989"/>
    </source>
</evidence>
<keyword evidence="6" id="KW-0809">Transit peptide</keyword>
<evidence type="ECO:0000256" key="10">
    <source>
        <dbReference type="RuleBase" id="RU366042"/>
    </source>
</evidence>
<dbReference type="AlphaFoldDB" id="A0A9W9LWC1"/>
<keyword evidence="10" id="KW-0999">Mitochondrion inner membrane</keyword>
<keyword evidence="12" id="KW-1185">Reference proteome</keyword>
<evidence type="ECO:0000256" key="6">
    <source>
        <dbReference type="ARBA" id="ARBA00022946"/>
    </source>
</evidence>
<dbReference type="PANTHER" id="PTHR13890">
    <property type="entry name" value="RNA SPLICING PROTEIN MRS2, MITOCHONDRIAL"/>
    <property type="match status" value="1"/>
</dbReference>
<dbReference type="EMBL" id="JAPQKO010000002">
    <property type="protein sequence ID" value="KAJ5180491.1"/>
    <property type="molecule type" value="Genomic_DNA"/>
</dbReference>
<evidence type="ECO:0000256" key="4">
    <source>
        <dbReference type="ARBA" id="ARBA00022692"/>
    </source>
</evidence>
<dbReference type="Proteomes" id="UP001146351">
    <property type="component" value="Unassembled WGS sequence"/>
</dbReference>
<protein>
    <recommendedName>
        <fullName evidence="10">Magnesium transporter</fullName>
    </recommendedName>
</protein>
<dbReference type="SUPFAM" id="SSF144083">
    <property type="entry name" value="Magnesium transport protein CorA, transmembrane region"/>
    <property type="match status" value="1"/>
</dbReference>
<reference evidence="11" key="2">
    <citation type="journal article" date="2023" name="IMA Fungus">
        <title>Comparative genomic study of the Penicillium genus elucidates a diverse pangenome and 15 lateral gene transfer events.</title>
        <authorList>
            <person name="Petersen C."/>
            <person name="Sorensen T."/>
            <person name="Nielsen M.R."/>
            <person name="Sondergaard T.E."/>
            <person name="Sorensen J.L."/>
            <person name="Fitzpatrick D.A."/>
            <person name="Frisvad J.C."/>
            <person name="Nielsen K.L."/>
        </authorList>
    </citation>
    <scope>NUCLEOTIDE SEQUENCE</scope>
    <source>
        <strain evidence="11">IBT 21917</strain>
    </source>
</reference>
<reference evidence="11" key="1">
    <citation type="submission" date="2022-11" db="EMBL/GenBank/DDBJ databases">
        <authorList>
            <person name="Petersen C."/>
        </authorList>
    </citation>
    <scope>NUCLEOTIDE SEQUENCE</scope>
    <source>
        <strain evidence="11">IBT 21917</strain>
    </source>
</reference>
<keyword evidence="4 10" id="KW-0812">Transmembrane</keyword>
<keyword evidence="5 10" id="KW-0460">Magnesium</keyword>
<dbReference type="Gene3D" id="1.20.58.340">
    <property type="entry name" value="Magnesium transport protein CorA, transmembrane region"/>
    <property type="match status" value="1"/>
</dbReference>
<dbReference type="InterPro" id="IPR039204">
    <property type="entry name" value="MRS2-like"/>
</dbReference>
<organism evidence="11 12">
    <name type="scientific">Penicillium capsulatum</name>
    <dbReference type="NCBI Taxonomy" id="69766"/>
    <lineage>
        <taxon>Eukaryota</taxon>
        <taxon>Fungi</taxon>
        <taxon>Dikarya</taxon>
        <taxon>Ascomycota</taxon>
        <taxon>Pezizomycotina</taxon>
        <taxon>Eurotiomycetes</taxon>
        <taxon>Eurotiomycetidae</taxon>
        <taxon>Eurotiales</taxon>
        <taxon>Aspergillaceae</taxon>
        <taxon>Penicillium</taxon>
    </lineage>
</organism>
<keyword evidence="8 10" id="KW-0406">Ion transport</keyword>
<comment type="caution">
    <text evidence="11">The sequence shown here is derived from an EMBL/GenBank/DDBJ whole genome shotgun (WGS) entry which is preliminary data.</text>
</comment>
<dbReference type="InterPro" id="IPR045863">
    <property type="entry name" value="CorA_TM1_TM2"/>
</dbReference>
<evidence type="ECO:0000256" key="1">
    <source>
        <dbReference type="ARBA" id="ARBA00004141"/>
    </source>
</evidence>
<dbReference type="GO" id="GO:0015095">
    <property type="term" value="F:magnesium ion transmembrane transporter activity"/>
    <property type="evidence" value="ECO:0007669"/>
    <property type="project" value="TreeGrafter"/>
</dbReference>
<dbReference type="PANTHER" id="PTHR13890:SF0">
    <property type="entry name" value="MAGNESIUM TRANSPORTER MRS2 HOMOLOG, MITOCHONDRIAL"/>
    <property type="match status" value="1"/>
</dbReference>
<dbReference type="CDD" id="cd12823">
    <property type="entry name" value="Mrs2_Mfm1p-like"/>
    <property type="match status" value="1"/>
</dbReference>
<name>A0A9W9LWC1_9EURO</name>
<keyword evidence="9 10" id="KW-0472">Membrane</keyword>
<feature type="transmembrane region" description="Helical" evidence="10">
    <location>
        <begin position="389"/>
        <end position="409"/>
    </location>
</feature>